<dbReference type="EMBL" id="ML121544">
    <property type="protein sequence ID" value="RPB23897.1"/>
    <property type="molecule type" value="Genomic_DNA"/>
</dbReference>
<accession>A0A3N4LLV4</accession>
<dbReference type="STRING" id="1051890.A0A3N4LLV4"/>
<evidence type="ECO:0000313" key="2">
    <source>
        <dbReference type="Proteomes" id="UP000267821"/>
    </source>
</evidence>
<reference evidence="1 2" key="1">
    <citation type="journal article" date="2018" name="Nat. Ecol. Evol.">
        <title>Pezizomycetes genomes reveal the molecular basis of ectomycorrhizal truffle lifestyle.</title>
        <authorList>
            <person name="Murat C."/>
            <person name="Payen T."/>
            <person name="Noel B."/>
            <person name="Kuo A."/>
            <person name="Morin E."/>
            <person name="Chen J."/>
            <person name="Kohler A."/>
            <person name="Krizsan K."/>
            <person name="Balestrini R."/>
            <person name="Da Silva C."/>
            <person name="Montanini B."/>
            <person name="Hainaut M."/>
            <person name="Levati E."/>
            <person name="Barry K.W."/>
            <person name="Belfiori B."/>
            <person name="Cichocki N."/>
            <person name="Clum A."/>
            <person name="Dockter R.B."/>
            <person name="Fauchery L."/>
            <person name="Guy J."/>
            <person name="Iotti M."/>
            <person name="Le Tacon F."/>
            <person name="Lindquist E.A."/>
            <person name="Lipzen A."/>
            <person name="Malagnac F."/>
            <person name="Mello A."/>
            <person name="Molinier V."/>
            <person name="Miyauchi S."/>
            <person name="Poulain J."/>
            <person name="Riccioni C."/>
            <person name="Rubini A."/>
            <person name="Sitrit Y."/>
            <person name="Splivallo R."/>
            <person name="Traeger S."/>
            <person name="Wang M."/>
            <person name="Zifcakova L."/>
            <person name="Wipf D."/>
            <person name="Zambonelli A."/>
            <person name="Paolocci F."/>
            <person name="Nowrousian M."/>
            <person name="Ottonello S."/>
            <person name="Baldrian P."/>
            <person name="Spatafora J.W."/>
            <person name="Henrissat B."/>
            <person name="Nagy L.G."/>
            <person name="Aury J.M."/>
            <person name="Wincker P."/>
            <person name="Grigoriev I.V."/>
            <person name="Bonfante P."/>
            <person name="Martin F.M."/>
        </authorList>
    </citation>
    <scope>NUCLEOTIDE SEQUENCE [LARGE SCALE GENOMIC DNA]</scope>
    <source>
        <strain evidence="1 2">ATCC MYA-4762</strain>
    </source>
</reference>
<name>A0A3N4LLV4_9PEZI</name>
<dbReference type="OrthoDB" id="66095at2759"/>
<dbReference type="Proteomes" id="UP000267821">
    <property type="component" value="Unassembled WGS sequence"/>
</dbReference>
<feature type="non-terminal residue" evidence="1">
    <location>
        <position position="1"/>
    </location>
</feature>
<protein>
    <submittedName>
        <fullName evidence="1">Uncharacterized protein</fullName>
    </submittedName>
</protein>
<dbReference type="AlphaFoldDB" id="A0A3N4LLV4"/>
<dbReference type="InParanoid" id="A0A3N4LLV4"/>
<evidence type="ECO:0000313" key="1">
    <source>
        <dbReference type="EMBL" id="RPB23897.1"/>
    </source>
</evidence>
<gene>
    <name evidence="1" type="ORF">L211DRAFT_749444</name>
</gene>
<organism evidence="1 2">
    <name type="scientific">Terfezia boudieri ATCC MYA-4762</name>
    <dbReference type="NCBI Taxonomy" id="1051890"/>
    <lineage>
        <taxon>Eukaryota</taxon>
        <taxon>Fungi</taxon>
        <taxon>Dikarya</taxon>
        <taxon>Ascomycota</taxon>
        <taxon>Pezizomycotina</taxon>
        <taxon>Pezizomycetes</taxon>
        <taxon>Pezizales</taxon>
        <taxon>Pezizaceae</taxon>
        <taxon>Terfezia</taxon>
    </lineage>
</organism>
<proteinExistence type="predicted"/>
<feature type="non-terminal residue" evidence="1">
    <location>
        <position position="309"/>
    </location>
</feature>
<sequence length="309" mass="35344">SGGGGESVYYPSAQDVLKVKEIIQEASNMPLELIDEIIDFAQYWACSFKRTLFRQVLQAKTGLTDYGEYGDCNLMVVSLRSMPLGYDPSCGYLNTDGEQSLYRTKVPKPVFPDSDLSFLEPDTASVLEQWAKHSTPRGKNPCRKIVFTINSMERRWGCSPEDHGTYNGNYTWFDVGLERFTALKCGVSEYRMQTEVQRAIYYASQGRDFYHWLPRPEGRAEWIASINNQTALLAQKKVHVITWSFDDNVNPDSSEGDELEQQGRGRESMTGNFVRSLKLGDVVTVWARARFRGWRTNVEQVKMDIYWAV</sequence>
<keyword evidence="2" id="KW-1185">Reference proteome</keyword>